<feature type="domain" description="SDA1 C-terminal" evidence="10">
    <location>
        <begin position="667"/>
        <end position="699"/>
    </location>
</feature>
<dbReference type="Pfam" id="PF08158">
    <property type="entry name" value="SDA1_HEAT"/>
    <property type="match status" value="1"/>
</dbReference>
<keyword evidence="12" id="KW-1185">Reference proteome</keyword>
<name>A0AA88YLE2_PINIB</name>
<dbReference type="GO" id="GO:0005730">
    <property type="term" value="C:nucleolus"/>
    <property type="evidence" value="ECO:0007669"/>
    <property type="project" value="UniProtKB-SubCell"/>
</dbReference>
<evidence type="ECO:0000256" key="4">
    <source>
        <dbReference type="ARBA" id="ARBA00022927"/>
    </source>
</evidence>
<protein>
    <recommendedName>
        <fullName evidence="6">Protein SDA1</fullName>
    </recommendedName>
</protein>
<dbReference type="AlphaFoldDB" id="A0AA88YLE2"/>
<comment type="similarity">
    <text evidence="1 6">Belongs to the SDA1 family.</text>
</comment>
<organism evidence="11 12">
    <name type="scientific">Pinctada imbricata</name>
    <name type="common">Atlantic pearl-oyster</name>
    <name type="synonym">Pinctada martensii</name>
    <dbReference type="NCBI Taxonomy" id="66713"/>
    <lineage>
        <taxon>Eukaryota</taxon>
        <taxon>Metazoa</taxon>
        <taxon>Spiralia</taxon>
        <taxon>Lophotrochozoa</taxon>
        <taxon>Mollusca</taxon>
        <taxon>Bivalvia</taxon>
        <taxon>Autobranchia</taxon>
        <taxon>Pteriomorphia</taxon>
        <taxon>Pterioida</taxon>
        <taxon>Pterioidea</taxon>
        <taxon>Pteriidae</taxon>
        <taxon>Pinctada</taxon>
    </lineage>
</organism>
<keyword evidence="3 6" id="KW-0690">Ribosome biogenesis</keyword>
<sequence>MGERNRNKLPTNLPQLQNLIKRDHGSYRDEFLQQYRHYQSNLQIFQLKPTTYSKTLEELVLFISQVSYCYPDDVAEFPQNLRDLLRKHGPTLDRNMRMSFCKALIMLRNKHLIPATSVLELFFEMFRCQDKLLRKTLYSYIVNDIKNVNAKHKNVQLNTTLQNFMYTMLKDNNPVAAKMSLDVMTELYKKNVWNDAKTVNVITTACFSKVTKILVAALKFFLGRDAENDDSDSEDEDKEKPKSERELRLGHRVGRKTKKRQKKLDRALQALKRNKRKKKAAESFNFSALHLIHDPQDFSEKLFGQLEKTNERFEVKVMMIDLISRLIGIHQLFLFNFYPFVQRFLQPHQREVTKLLLYAAQASHELVPPDMIEGLLMTIANNFITDRNSGEVMAVGLNAVREVCARCPLAMTEDLLGDLVQYKHHRDKTVMMAAKSLLQLYRKVNPELLSRKEKGKPTEASQEIEPLSYGGSTAKNFIPGAEVLPEERDESQQDDWESCSEESDNDSDGEWIDVHHSSDEGEQVGQGHINNTRYSEESDNDSDGEWIDVHHSSDEEEQTPGEELPPEERRKKAEDISSSRILTQQEFELIQKQQARKEVEGAKTGKKRKRTVIEEEERGEILNLSSIENVIKKKAHDRESRLATVMAGREGRGKFAHGYEKMNPNASTTNKDKLKTKNFMMVKHKVQRKKIKRSFRDKQVSF</sequence>
<comment type="caution">
    <text evidence="11">The sequence shown here is derived from an EMBL/GenBank/DDBJ whole genome shotgun (WGS) entry which is preliminary data.</text>
</comment>
<dbReference type="PANTHER" id="PTHR12730:SF0">
    <property type="entry name" value="PROTEIN SDA1 HOMOLOG"/>
    <property type="match status" value="1"/>
</dbReference>
<evidence type="ECO:0000256" key="2">
    <source>
        <dbReference type="ARBA" id="ARBA00022448"/>
    </source>
</evidence>
<feature type="domain" description="SDA1 middle" evidence="8">
    <location>
        <begin position="506"/>
        <end position="648"/>
    </location>
</feature>
<keyword evidence="5 6" id="KW-0539">Nucleus</keyword>
<feature type="region of interest" description="Disordered" evidence="7">
    <location>
        <begin position="449"/>
        <end position="580"/>
    </location>
</feature>
<evidence type="ECO:0000259" key="10">
    <source>
        <dbReference type="Pfam" id="PF21638"/>
    </source>
</evidence>
<dbReference type="EMBL" id="VSWD01000006">
    <property type="protein sequence ID" value="KAK3099295.1"/>
    <property type="molecule type" value="Genomic_DNA"/>
</dbReference>
<dbReference type="Pfam" id="PF05285">
    <property type="entry name" value="SDA1_dom"/>
    <property type="match status" value="1"/>
</dbReference>
<comment type="subcellular location">
    <subcellularLocation>
        <location evidence="6">Nucleus</location>
        <location evidence="6">Nucleolus</location>
    </subcellularLocation>
</comment>
<feature type="compositionally biased region" description="Acidic residues" evidence="7">
    <location>
        <begin position="487"/>
        <end position="511"/>
    </location>
</feature>
<keyword evidence="2 6" id="KW-0813">Transport</keyword>
<dbReference type="GO" id="GO:0042273">
    <property type="term" value="P:ribosomal large subunit biogenesis"/>
    <property type="evidence" value="ECO:0007669"/>
    <property type="project" value="UniProtKB-UniRule"/>
</dbReference>
<evidence type="ECO:0000313" key="12">
    <source>
        <dbReference type="Proteomes" id="UP001186944"/>
    </source>
</evidence>
<dbReference type="Pfam" id="PF21638">
    <property type="entry name" value="SDA1_C"/>
    <property type="match status" value="1"/>
</dbReference>
<keyword evidence="4 6" id="KW-0653">Protein transport</keyword>
<feature type="compositionally biased region" description="Basic and acidic residues" evidence="7">
    <location>
        <begin position="566"/>
        <end position="577"/>
    </location>
</feature>
<evidence type="ECO:0000259" key="9">
    <source>
        <dbReference type="Pfam" id="PF08158"/>
    </source>
</evidence>
<dbReference type="InterPro" id="IPR007949">
    <property type="entry name" value="SDA1_MD"/>
</dbReference>
<evidence type="ECO:0000256" key="1">
    <source>
        <dbReference type="ARBA" id="ARBA00005783"/>
    </source>
</evidence>
<reference evidence="11" key="1">
    <citation type="submission" date="2019-08" db="EMBL/GenBank/DDBJ databases">
        <title>The improved chromosome-level genome for the pearl oyster Pinctada fucata martensii using PacBio sequencing and Hi-C.</title>
        <authorList>
            <person name="Zheng Z."/>
        </authorList>
    </citation>
    <scope>NUCLEOTIDE SEQUENCE</scope>
    <source>
        <strain evidence="11">ZZ-2019</strain>
        <tissue evidence="11">Adductor muscle</tissue>
    </source>
</reference>
<accession>A0AA88YLE2</accession>
<evidence type="ECO:0000256" key="3">
    <source>
        <dbReference type="ARBA" id="ARBA00022517"/>
    </source>
</evidence>
<evidence type="ECO:0000313" key="11">
    <source>
        <dbReference type="EMBL" id="KAK3099295.1"/>
    </source>
</evidence>
<feature type="domain" description="SDA1 N-terminal" evidence="9">
    <location>
        <begin position="62"/>
        <end position="426"/>
    </location>
</feature>
<dbReference type="SUPFAM" id="SSF48371">
    <property type="entry name" value="ARM repeat"/>
    <property type="match status" value="1"/>
</dbReference>
<dbReference type="InterPro" id="IPR048292">
    <property type="entry name" value="SDA1_C"/>
</dbReference>
<feature type="compositionally biased region" description="Basic and acidic residues" evidence="7">
    <location>
        <begin position="238"/>
        <end position="249"/>
    </location>
</feature>
<comment type="function">
    <text evidence="6">Required for 60S pre-ribosomal subunits export to the cytoplasm.</text>
</comment>
<feature type="region of interest" description="Disordered" evidence="7">
    <location>
        <begin position="226"/>
        <end position="260"/>
    </location>
</feature>
<dbReference type="PANTHER" id="PTHR12730">
    <property type="entry name" value="HSDA/SDA1-RELATED"/>
    <property type="match status" value="1"/>
</dbReference>
<evidence type="ECO:0000259" key="8">
    <source>
        <dbReference type="Pfam" id="PF05285"/>
    </source>
</evidence>
<feature type="compositionally biased region" description="Basic residues" evidence="7">
    <location>
        <begin position="250"/>
        <end position="260"/>
    </location>
</feature>
<feature type="compositionally biased region" description="Acidic residues" evidence="7">
    <location>
        <begin position="227"/>
        <end position="237"/>
    </location>
</feature>
<evidence type="ECO:0000256" key="7">
    <source>
        <dbReference type="SAM" id="MobiDB-lite"/>
    </source>
</evidence>
<evidence type="ECO:0000256" key="5">
    <source>
        <dbReference type="ARBA" id="ARBA00023242"/>
    </source>
</evidence>
<dbReference type="GO" id="GO:0000055">
    <property type="term" value="P:ribosomal large subunit export from nucleus"/>
    <property type="evidence" value="ECO:0007669"/>
    <property type="project" value="UniProtKB-UniRule"/>
</dbReference>
<dbReference type="Proteomes" id="UP001186944">
    <property type="component" value="Unassembled WGS sequence"/>
</dbReference>
<evidence type="ECO:0000256" key="6">
    <source>
        <dbReference type="RuleBase" id="RU365057"/>
    </source>
</evidence>
<dbReference type="InterPro" id="IPR012977">
    <property type="entry name" value="SDA1_N"/>
</dbReference>
<gene>
    <name evidence="11" type="ORF">FSP39_002193</name>
</gene>
<proteinExistence type="inferred from homology"/>
<feature type="compositionally biased region" description="Acidic residues" evidence="7">
    <location>
        <begin position="537"/>
        <end position="546"/>
    </location>
</feature>
<dbReference type="InterPro" id="IPR027312">
    <property type="entry name" value="Sda1"/>
</dbReference>
<dbReference type="InterPro" id="IPR016024">
    <property type="entry name" value="ARM-type_fold"/>
</dbReference>
<dbReference type="GO" id="GO:0015031">
    <property type="term" value="P:protein transport"/>
    <property type="evidence" value="ECO:0007669"/>
    <property type="project" value="UniProtKB-KW"/>
</dbReference>